<evidence type="ECO:0000313" key="4">
    <source>
        <dbReference type="Proteomes" id="UP000695562"/>
    </source>
</evidence>
<organism evidence="3 4">
    <name type="scientific">Polysphondylium violaceum</name>
    <dbReference type="NCBI Taxonomy" id="133409"/>
    <lineage>
        <taxon>Eukaryota</taxon>
        <taxon>Amoebozoa</taxon>
        <taxon>Evosea</taxon>
        <taxon>Eumycetozoa</taxon>
        <taxon>Dictyostelia</taxon>
        <taxon>Dictyosteliales</taxon>
        <taxon>Dictyosteliaceae</taxon>
        <taxon>Polysphondylium</taxon>
    </lineage>
</organism>
<sequence>MKTTTLIFFIIALVTVPIINAASVSESVNQLLQFRRSIPTQPLSVCTSAATAAKAHQYCNCWISPCPCNGKALDPLGLITTSFAKSGLDIFAKSLPACAVKMTPGTYTSSGPHTNAGNTWKVEIPISESTSGGQGAPSTPSFNGNEEIGTGNGVSNTHRPKTCDPSNLSNCQIGDLFFYCAPGSQVCPSHVAMHIGDNKIAECSTKSYHCTVSEAYSENSWVVVQFVDQNKKFEIFSTL</sequence>
<dbReference type="InterPro" id="IPR051794">
    <property type="entry name" value="PG_Endopeptidase_C40"/>
</dbReference>
<dbReference type="SUPFAM" id="SSF54001">
    <property type="entry name" value="Cysteine proteinases"/>
    <property type="match status" value="1"/>
</dbReference>
<evidence type="ECO:0008006" key="5">
    <source>
        <dbReference type="Google" id="ProtNLM"/>
    </source>
</evidence>
<dbReference type="PANTHER" id="PTHR47359:SF3">
    <property type="entry name" value="NLP_P60 DOMAIN-CONTAINING PROTEIN-RELATED"/>
    <property type="match status" value="1"/>
</dbReference>
<dbReference type="InterPro" id="IPR038765">
    <property type="entry name" value="Papain-like_cys_pep_sf"/>
</dbReference>
<protein>
    <recommendedName>
        <fullName evidence="5">NlpC/P60 domain-containing protein</fullName>
    </recommendedName>
</protein>
<keyword evidence="2" id="KW-0732">Signal</keyword>
<dbReference type="EMBL" id="AJWJ01000165">
    <property type="protein sequence ID" value="KAF2074099.1"/>
    <property type="molecule type" value="Genomic_DNA"/>
</dbReference>
<evidence type="ECO:0000256" key="2">
    <source>
        <dbReference type="SAM" id="SignalP"/>
    </source>
</evidence>
<dbReference type="PANTHER" id="PTHR47359">
    <property type="entry name" value="PEPTIDOGLYCAN DL-ENDOPEPTIDASE CWLO"/>
    <property type="match status" value="1"/>
</dbReference>
<dbReference type="Proteomes" id="UP000695562">
    <property type="component" value="Unassembled WGS sequence"/>
</dbReference>
<dbReference type="Gene3D" id="3.90.1720.10">
    <property type="entry name" value="endopeptidase domain like (from Nostoc punctiforme)"/>
    <property type="match status" value="1"/>
</dbReference>
<keyword evidence="4" id="KW-1185">Reference proteome</keyword>
<reference evidence="3" key="1">
    <citation type="submission" date="2020-01" db="EMBL/GenBank/DDBJ databases">
        <title>Development of genomics and gene disruption for Polysphondylium violaceum indicates a role for the polyketide synthase stlB in stalk morphogenesis.</title>
        <authorList>
            <person name="Narita B."/>
            <person name="Kawabe Y."/>
            <person name="Kin K."/>
            <person name="Saito T."/>
            <person name="Gibbs R."/>
            <person name="Kuspa A."/>
            <person name="Muzny D."/>
            <person name="Queller D."/>
            <person name="Richards S."/>
            <person name="Strassman J."/>
            <person name="Sucgang R."/>
            <person name="Worley K."/>
            <person name="Schaap P."/>
        </authorList>
    </citation>
    <scope>NUCLEOTIDE SEQUENCE</scope>
    <source>
        <strain evidence="3">QSvi11</strain>
    </source>
</reference>
<evidence type="ECO:0000313" key="3">
    <source>
        <dbReference type="EMBL" id="KAF2074099.1"/>
    </source>
</evidence>
<dbReference type="AlphaFoldDB" id="A0A8J4V7M2"/>
<feature type="signal peptide" evidence="2">
    <location>
        <begin position="1"/>
        <end position="21"/>
    </location>
</feature>
<evidence type="ECO:0000256" key="1">
    <source>
        <dbReference type="SAM" id="MobiDB-lite"/>
    </source>
</evidence>
<gene>
    <name evidence="3" type="ORF">CYY_004584</name>
</gene>
<proteinExistence type="predicted"/>
<feature type="compositionally biased region" description="Polar residues" evidence="1">
    <location>
        <begin position="127"/>
        <end position="144"/>
    </location>
</feature>
<name>A0A8J4V7M2_9MYCE</name>
<accession>A0A8J4V7M2</accession>
<comment type="caution">
    <text evidence="3">The sequence shown here is derived from an EMBL/GenBank/DDBJ whole genome shotgun (WGS) entry which is preliminary data.</text>
</comment>
<feature type="chain" id="PRO_5035237994" description="NlpC/P60 domain-containing protein" evidence="2">
    <location>
        <begin position="22"/>
        <end position="239"/>
    </location>
</feature>
<feature type="region of interest" description="Disordered" evidence="1">
    <location>
        <begin position="127"/>
        <end position="157"/>
    </location>
</feature>